<dbReference type="WBParaSite" id="PDA_v2.g29663.t1">
    <property type="protein sequence ID" value="PDA_v2.g29663.t1"/>
    <property type="gene ID" value="PDA_v2.g29663"/>
</dbReference>
<keyword evidence="2" id="KW-1185">Reference proteome</keyword>
<keyword evidence="1" id="KW-0472">Membrane</keyword>
<feature type="transmembrane region" description="Helical" evidence="1">
    <location>
        <begin position="15"/>
        <end position="34"/>
    </location>
</feature>
<sequence length="101" mass="11536">MAYTLEAVGLFENRLFINTLLTIIFNGLAIYLILKHSATVMGNYKYYILSTVIFAFLMDFHLSFIWGMFPLYPYPGVCPAGIAKHVGPFWGGAVQYVRLFR</sequence>
<reference evidence="3" key="1">
    <citation type="submission" date="2022-11" db="UniProtKB">
        <authorList>
            <consortium name="WormBaseParasite"/>
        </authorList>
    </citation>
    <scope>IDENTIFICATION</scope>
</reference>
<proteinExistence type="predicted"/>
<evidence type="ECO:0000256" key="1">
    <source>
        <dbReference type="SAM" id="Phobius"/>
    </source>
</evidence>
<feature type="transmembrane region" description="Helical" evidence="1">
    <location>
        <begin position="46"/>
        <end position="69"/>
    </location>
</feature>
<dbReference type="Proteomes" id="UP000887578">
    <property type="component" value="Unplaced"/>
</dbReference>
<dbReference type="InterPro" id="IPR019429">
    <property type="entry name" value="7TM_GPCR_serpentine_rcpt_Sri"/>
</dbReference>
<dbReference type="AlphaFoldDB" id="A0A914QD58"/>
<keyword evidence="1" id="KW-1133">Transmembrane helix</keyword>
<organism evidence="2 3">
    <name type="scientific">Panagrolaimus davidi</name>
    <dbReference type="NCBI Taxonomy" id="227884"/>
    <lineage>
        <taxon>Eukaryota</taxon>
        <taxon>Metazoa</taxon>
        <taxon>Ecdysozoa</taxon>
        <taxon>Nematoda</taxon>
        <taxon>Chromadorea</taxon>
        <taxon>Rhabditida</taxon>
        <taxon>Tylenchina</taxon>
        <taxon>Panagrolaimomorpha</taxon>
        <taxon>Panagrolaimoidea</taxon>
        <taxon>Panagrolaimidae</taxon>
        <taxon>Panagrolaimus</taxon>
    </lineage>
</organism>
<evidence type="ECO:0000313" key="3">
    <source>
        <dbReference type="WBParaSite" id="PDA_v2.g29663.t1"/>
    </source>
</evidence>
<keyword evidence="1" id="KW-0812">Transmembrane</keyword>
<name>A0A914QD58_9BILA</name>
<evidence type="ECO:0000313" key="2">
    <source>
        <dbReference type="Proteomes" id="UP000887578"/>
    </source>
</evidence>
<protein>
    <submittedName>
        <fullName evidence="3">Uncharacterized protein</fullName>
    </submittedName>
</protein>
<dbReference type="Pfam" id="PF10327">
    <property type="entry name" value="7TM_GPCR_Sri"/>
    <property type="match status" value="1"/>
</dbReference>
<accession>A0A914QD58</accession>